<dbReference type="InterPro" id="IPR001789">
    <property type="entry name" value="Sig_transdc_resp-reg_receiver"/>
</dbReference>
<evidence type="ECO:0000256" key="4">
    <source>
        <dbReference type="ARBA" id="ARBA00022777"/>
    </source>
</evidence>
<feature type="domain" description="PAC" evidence="10">
    <location>
        <begin position="634"/>
        <end position="686"/>
    </location>
</feature>
<comment type="caution">
    <text evidence="11">The sequence shown here is derived from an EMBL/GenBank/DDBJ whole genome shotgun (WGS) entry which is preliminary data.</text>
</comment>
<dbReference type="Gene3D" id="1.10.287.130">
    <property type="match status" value="1"/>
</dbReference>
<dbReference type="Gene3D" id="2.10.70.100">
    <property type="match status" value="1"/>
</dbReference>
<dbReference type="InterPro" id="IPR003018">
    <property type="entry name" value="GAF"/>
</dbReference>
<keyword evidence="12" id="KW-1185">Reference proteome</keyword>
<dbReference type="Pfam" id="PF13185">
    <property type="entry name" value="GAF_2"/>
    <property type="match status" value="1"/>
</dbReference>
<dbReference type="Pfam" id="PF02518">
    <property type="entry name" value="HATPase_c"/>
    <property type="match status" value="1"/>
</dbReference>
<dbReference type="InterPro" id="IPR001610">
    <property type="entry name" value="PAC"/>
</dbReference>
<dbReference type="PROSITE" id="PS50112">
    <property type="entry name" value="PAS"/>
    <property type="match status" value="2"/>
</dbReference>
<dbReference type="SUPFAM" id="SSF55874">
    <property type="entry name" value="ATPase domain of HSP90 chaperone/DNA topoisomerase II/histidine kinase"/>
    <property type="match status" value="1"/>
</dbReference>
<dbReference type="STRING" id="1765655.AMR74_06720"/>
<evidence type="ECO:0000256" key="5">
    <source>
        <dbReference type="ARBA" id="ARBA00023012"/>
    </source>
</evidence>
<dbReference type="PROSITE" id="PS50110">
    <property type="entry name" value="RESPONSE_REGULATORY"/>
    <property type="match status" value="1"/>
</dbReference>
<dbReference type="SUPFAM" id="SSF47384">
    <property type="entry name" value="Homodimeric domain of signal transducing histidine kinase"/>
    <property type="match status" value="1"/>
</dbReference>
<dbReference type="PANTHER" id="PTHR43711:SF1">
    <property type="entry name" value="HISTIDINE KINASE 1"/>
    <property type="match status" value="1"/>
</dbReference>
<dbReference type="InterPro" id="IPR050736">
    <property type="entry name" value="Sensor_HK_Regulatory"/>
</dbReference>
<dbReference type="InterPro" id="IPR035965">
    <property type="entry name" value="PAS-like_dom_sf"/>
</dbReference>
<dbReference type="InterPro" id="IPR036890">
    <property type="entry name" value="HATPase_C_sf"/>
</dbReference>
<dbReference type="SUPFAM" id="SSF55781">
    <property type="entry name" value="GAF domain-like"/>
    <property type="match status" value="2"/>
</dbReference>
<dbReference type="CDD" id="cd00082">
    <property type="entry name" value="HisKA"/>
    <property type="match status" value="1"/>
</dbReference>
<organism evidence="11 12">
    <name type="scientific">Halorubrum tropicale</name>
    <dbReference type="NCBI Taxonomy" id="1765655"/>
    <lineage>
        <taxon>Archaea</taxon>
        <taxon>Methanobacteriati</taxon>
        <taxon>Methanobacteriota</taxon>
        <taxon>Stenosarchaea group</taxon>
        <taxon>Halobacteria</taxon>
        <taxon>Halobacteriales</taxon>
        <taxon>Haloferacaceae</taxon>
        <taxon>Halorubrum</taxon>
    </lineage>
</organism>
<protein>
    <recommendedName>
        <fullName evidence="2">histidine kinase</fullName>
        <ecNumber evidence="2">2.7.13.3</ecNumber>
    </recommendedName>
</protein>
<dbReference type="Pfam" id="PF01590">
    <property type="entry name" value="GAF"/>
    <property type="match status" value="1"/>
</dbReference>
<dbReference type="SUPFAM" id="SSF55785">
    <property type="entry name" value="PYP-like sensor domain (PAS domain)"/>
    <property type="match status" value="5"/>
</dbReference>
<dbReference type="GO" id="GO:0000155">
    <property type="term" value="F:phosphorelay sensor kinase activity"/>
    <property type="evidence" value="ECO:0007669"/>
    <property type="project" value="InterPro"/>
</dbReference>
<dbReference type="OrthoDB" id="230688at2157"/>
<dbReference type="PROSITE" id="PS50113">
    <property type="entry name" value="PAC"/>
    <property type="match status" value="3"/>
</dbReference>
<dbReference type="Gene3D" id="3.40.50.2300">
    <property type="match status" value="1"/>
</dbReference>
<evidence type="ECO:0000256" key="3">
    <source>
        <dbReference type="ARBA" id="ARBA00022679"/>
    </source>
</evidence>
<dbReference type="RefSeq" id="WP_053771287.1">
    <property type="nucleotide sequence ID" value="NZ_LIST01000002.1"/>
</dbReference>
<evidence type="ECO:0000256" key="1">
    <source>
        <dbReference type="ARBA" id="ARBA00000085"/>
    </source>
</evidence>
<dbReference type="Pfam" id="PF08447">
    <property type="entry name" value="PAS_3"/>
    <property type="match status" value="1"/>
</dbReference>
<feature type="domain" description="Histidine kinase" evidence="7">
    <location>
        <begin position="1107"/>
        <end position="1300"/>
    </location>
</feature>
<comment type="catalytic activity">
    <reaction evidence="1">
        <text>ATP + protein L-histidine = ADP + protein N-phospho-L-histidine.</text>
        <dbReference type="EC" id="2.7.13.3"/>
    </reaction>
</comment>
<dbReference type="EC" id="2.7.13.3" evidence="2"/>
<feature type="domain" description="PAS" evidence="9">
    <location>
        <begin position="144"/>
        <end position="214"/>
    </location>
</feature>
<dbReference type="CDD" id="cd00130">
    <property type="entry name" value="PAS"/>
    <property type="match status" value="3"/>
</dbReference>
<evidence type="ECO:0000256" key="6">
    <source>
        <dbReference type="PROSITE-ProRule" id="PRU00169"/>
    </source>
</evidence>
<dbReference type="SMART" id="SM00091">
    <property type="entry name" value="PAS"/>
    <property type="match status" value="4"/>
</dbReference>
<dbReference type="InterPro" id="IPR003661">
    <property type="entry name" value="HisK_dim/P_dom"/>
</dbReference>
<dbReference type="CDD" id="cd00156">
    <property type="entry name" value="REC"/>
    <property type="match status" value="1"/>
</dbReference>
<dbReference type="Gene3D" id="3.30.450.20">
    <property type="entry name" value="PAS domain"/>
    <property type="match status" value="5"/>
</dbReference>
<dbReference type="InterPro" id="IPR005467">
    <property type="entry name" value="His_kinase_dom"/>
</dbReference>
<dbReference type="Gene3D" id="3.30.450.40">
    <property type="match status" value="2"/>
</dbReference>
<evidence type="ECO:0000256" key="2">
    <source>
        <dbReference type="ARBA" id="ARBA00012438"/>
    </source>
</evidence>
<dbReference type="InterPro" id="IPR000700">
    <property type="entry name" value="PAS-assoc_C"/>
</dbReference>
<proteinExistence type="predicted"/>
<keyword evidence="5" id="KW-0902">Two-component regulatory system</keyword>
<reference evidence="11 12" key="1">
    <citation type="submission" date="2015-08" db="EMBL/GenBank/DDBJ databases">
        <title>Genomes of Isolates from Cabo Rojo, PR.</title>
        <authorList>
            <person name="Sanchez-Nieves R.L."/>
            <person name="Montalvo-Rodriguez R."/>
        </authorList>
    </citation>
    <scope>NUCLEOTIDE SEQUENCE [LARGE SCALE GENOMIC DNA]</scope>
    <source>
        <strain evidence="11 12">5</strain>
    </source>
</reference>
<dbReference type="Proteomes" id="UP000037747">
    <property type="component" value="Unassembled WGS sequence"/>
</dbReference>
<feature type="domain" description="Response regulatory" evidence="8">
    <location>
        <begin position="13"/>
        <end position="129"/>
    </location>
</feature>
<dbReference type="CDD" id="cd00075">
    <property type="entry name" value="HATPase"/>
    <property type="match status" value="1"/>
</dbReference>
<dbReference type="SMART" id="SM00387">
    <property type="entry name" value="HATPase_c"/>
    <property type="match status" value="1"/>
</dbReference>
<evidence type="ECO:0000313" key="11">
    <source>
        <dbReference type="EMBL" id="KOX97112.1"/>
    </source>
</evidence>
<evidence type="ECO:0000259" key="7">
    <source>
        <dbReference type="PROSITE" id="PS50109"/>
    </source>
</evidence>
<name>A0A0M9AR84_9EURY</name>
<evidence type="ECO:0000259" key="9">
    <source>
        <dbReference type="PROSITE" id="PS50112"/>
    </source>
</evidence>
<keyword evidence="3" id="KW-0808">Transferase</keyword>
<dbReference type="InterPro" id="IPR011006">
    <property type="entry name" value="CheY-like_superfamily"/>
</dbReference>
<feature type="domain" description="PAC" evidence="10">
    <location>
        <begin position="890"/>
        <end position="942"/>
    </location>
</feature>
<dbReference type="NCBIfam" id="TIGR00229">
    <property type="entry name" value="sensory_box"/>
    <property type="match status" value="3"/>
</dbReference>
<feature type="domain" description="PAS" evidence="9">
    <location>
        <begin position="818"/>
        <end position="887"/>
    </location>
</feature>
<dbReference type="SMART" id="SM00448">
    <property type="entry name" value="REC"/>
    <property type="match status" value="1"/>
</dbReference>
<evidence type="ECO:0000259" key="10">
    <source>
        <dbReference type="PROSITE" id="PS50113"/>
    </source>
</evidence>
<accession>A0A0M9AR84</accession>
<dbReference type="InterPro" id="IPR036097">
    <property type="entry name" value="HisK_dim/P_sf"/>
</dbReference>
<dbReference type="SMART" id="SM00065">
    <property type="entry name" value="GAF"/>
    <property type="match status" value="2"/>
</dbReference>
<dbReference type="Gene3D" id="3.30.565.10">
    <property type="entry name" value="Histidine kinase-like ATPase, C-terminal domain"/>
    <property type="match status" value="1"/>
</dbReference>
<dbReference type="InterPro" id="IPR029016">
    <property type="entry name" value="GAF-like_dom_sf"/>
</dbReference>
<sequence>MSTASDERPEPIRVLYVNGDADFAALTRAKLRRLGSGLEVATVDSAEAALERVAASSVDCLVTSYSLPDGTGIDLLERIADEGAALPTILFTGRGSERIASEATRAGVSDYIPIHGTHDGFDLLARRVRTLVDAARTEAAAERLSDRFQRTLERATDAIYAVDEEWRVEYMNKKMADRVGRNAEAVVGNTIWEEFPSIVGTELEERYRTAMETGDPAVFEQWLGEPFEYWVEVRAFPDADGMTVFSREITDEREREVELERNEAVLENVHDVVTVIDEDWEIRFANAAANRVLGDRRSADITGERLNALVGDRVSEADARAFSRAVESTLDEMTSDGGVSGFYDADLQLDAAVGGAERTFDVRLTPFRRHRRTQVLVVARDVTDQSETKRQLRRERDALRRIQRVMAESDPSSAARIESLLEVGCDALGLDIGIASRIRDEDYAVEAVHAPDADIAVGDRFDVDATYCEEVIAADGVRAFADAHDRGKGSHPAYRALGLESYIGAPLDVDDSRFGTLSFSSPATRAAPFGALERTFVELLAQLVGAELSRARERAQLQRHEFLFDRVQDIAAIGVWEYYPSSDELTWSDGVRRIHGVDDEYEPSLDDGIEFYHPDDRATITEAVDAAVEGGGSYDLDLRIVRRDGAVRDVRAWGEYVADARDGEAALRGVFQDVTERREAQRDHRRLAEEYEALLATSGDAIFLLDVDTAGEEPSFEFARLSPGYEDQTGLSTADVRGKTPRAVFGDERGAELEANYARCVEAGGPISYREELDLDADARFWETSLAPVTVDGETLRIVGIARNVTDQVGRERDLQASNRRLESLFEATPLSVVEVDADGTVVRWNEEAETMFGWSCDEVVGERLSDVTADERNALGDHCQRALRGERVRAAEIRHETKAGAELDLLLSVAPIPGSDGEVASTLAVVEDITEQKRSEARLRALQDTAQRLSAAESTEAIAAVAVDAAAEVLDLEITALWEFDAAADALVPVTETDPAADLLGEPPRFASGEGLAWEAFESGTARVYDDVRNADGRYNPDTAIESEILVPLGEHGLMITGSTAPREFSETDADLFRILGATVEAALARASREAELHRQNERLDEFASVVAHDLRNPLAVAQGFLDLAEETGDPDHLERVGSALDRTERLVDDLLALSRGETAVEDAEAVDLQAVTTEAWGYVDTAAASLAVADGLPTVTGDPGRLTQLFENLFRNAVEHGGRDVSVTVGGADDDGFYVADDGPGIPRARRDEVLRHGVTSSAEGTGFGLSIVADIARTHGYVVSVEESADGGARFEFARSD</sequence>
<evidence type="ECO:0000313" key="12">
    <source>
        <dbReference type="Proteomes" id="UP000037747"/>
    </source>
</evidence>
<dbReference type="EMBL" id="LIST01000002">
    <property type="protein sequence ID" value="KOX97112.1"/>
    <property type="molecule type" value="Genomic_DNA"/>
</dbReference>
<dbReference type="SMART" id="SM00388">
    <property type="entry name" value="HisKA"/>
    <property type="match status" value="1"/>
</dbReference>
<dbReference type="PATRIC" id="fig|1705389.3.peg.3325"/>
<comment type="caution">
    <text evidence="6">Lacks conserved residue(s) required for the propagation of feature annotation.</text>
</comment>
<evidence type="ECO:0000259" key="8">
    <source>
        <dbReference type="PROSITE" id="PS50110"/>
    </source>
</evidence>
<dbReference type="SUPFAM" id="SSF52172">
    <property type="entry name" value="CheY-like"/>
    <property type="match status" value="1"/>
</dbReference>
<keyword evidence="4 11" id="KW-0418">Kinase</keyword>
<dbReference type="Pfam" id="PF00512">
    <property type="entry name" value="HisKA"/>
    <property type="match status" value="1"/>
</dbReference>
<dbReference type="InterPro" id="IPR013656">
    <property type="entry name" value="PAS_4"/>
</dbReference>
<dbReference type="SMART" id="SM00086">
    <property type="entry name" value="PAC"/>
    <property type="match status" value="4"/>
</dbReference>
<dbReference type="PANTHER" id="PTHR43711">
    <property type="entry name" value="TWO-COMPONENT HISTIDINE KINASE"/>
    <property type="match status" value="1"/>
</dbReference>
<dbReference type="InterPro" id="IPR003594">
    <property type="entry name" value="HATPase_dom"/>
</dbReference>
<dbReference type="Pfam" id="PF08448">
    <property type="entry name" value="PAS_4"/>
    <property type="match status" value="4"/>
</dbReference>
<dbReference type="InterPro" id="IPR000014">
    <property type="entry name" value="PAS"/>
</dbReference>
<dbReference type="InterPro" id="IPR013655">
    <property type="entry name" value="PAS_fold_3"/>
</dbReference>
<feature type="domain" description="PAC" evidence="10">
    <location>
        <begin position="343"/>
        <end position="394"/>
    </location>
</feature>
<gene>
    <name evidence="11" type="ORF">AMR74_06720</name>
</gene>
<dbReference type="PROSITE" id="PS50109">
    <property type="entry name" value="HIS_KIN"/>
    <property type="match status" value="1"/>
</dbReference>
<dbReference type="Pfam" id="PF00072">
    <property type="entry name" value="Response_reg"/>
    <property type="match status" value="1"/>
</dbReference>